<dbReference type="EMBL" id="JAPTMU010000002">
    <property type="protein sequence ID" value="KAJ4947033.1"/>
    <property type="molecule type" value="Genomic_DNA"/>
</dbReference>
<feature type="region of interest" description="Disordered" evidence="1">
    <location>
        <begin position="179"/>
        <end position="224"/>
    </location>
</feature>
<feature type="compositionally biased region" description="Basic and acidic residues" evidence="1">
    <location>
        <begin position="14"/>
        <end position="24"/>
    </location>
</feature>
<sequence length="224" mass="25286">MSSSTRNKAPNKQDISKEKTDKQRRPASTASASLTTDSNMCKSDREVTLMGELGKLRKENQEGHNQTKMSLDRLEQTVLDIKVQMGEHEGRIGKLEDRVGMAEDVAVRHQRALRYLIHRDIALSATCDDLQNRLRRNNVRIFQLKLKLCTGEKTYITLSSAAEVLKGLGADVRCGERERTEDELKDGWSSSGKKKRHGTVSIGSQDIPARRSLNRLPMPFKKPK</sequence>
<feature type="region of interest" description="Disordered" evidence="1">
    <location>
        <begin position="1"/>
        <end position="42"/>
    </location>
</feature>
<feature type="compositionally biased region" description="Low complexity" evidence="1">
    <location>
        <begin position="27"/>
        <end position="36"/>
    </location>
</feature>
<protein>
    <submittedName>
        <fullName evidence="2">Uncharacterized protein</fullName>
    </submittedName>
</protein>
<evidence type="ECO:0000313" key="3">
    <source>
        <dbReference type="Proteomes" id="UP001219934"/>
    </source>
</evidence>
<dbReference type="Proteomes" id="UP001219934">
    <property type="component" value="Unassembled WGS sequence"/>
</dbReference>
<dbReference type="AlphaFoldDB" id="A0AAD6BNG2"/>
<organism evidence="2 3">
    <name type="scientific">Pogonophryne albipinna</name>
    <dbReference type="NCBI Taxonomy" id="1090488"/>
    <lineage>
        <taxon>Eukaryota</taxon>
        <taxon>Metazoa</taxon>
        <taxon>Chordata</taxon>
        <taxon>Craniata</taxon>
        <taxon>Vertebrata</taxon>
        <taxon>Euteleostomi</taxon>
        <taxon>Actinopterygii</taxon>
        <taxon>Neopterygii</taxon>
        <taxon>Teleostei</taxon>
        <taxon>Neoteleostei</taxon>
        <taxon>Acanthomorphata</taxon>
        <taxon>Eupercaria</taxon>
        <taxon>Perciformes</taxon>
        <taxon>Notothenioidei</taxon>
        <taxon>Pogonophryne</taxon>
    </lineage>
</organism>
<feature type="compositionally biased region" description="Polar residues" evidence="1">
    <location>
        <begin position="1"/>
        <end position="10"/>
    </location>
</feature>
<comment type="caution">
    <text evidence="2">The sequence shown here is derived from an EMBL/GenBank/DDBJ whole genome shotgun (WGS) entry which is preliminary data.</text>
</comment>
<accession>A0AAD6BNG2</accession>
<gene>
    <name evidence="2" type="ORF">JOQ06_009075</name>
</gene>
<keyword evidence="3" id="KW-1185">Reference proteome</keyword>
<name>A0AAD6BNG2_9TELE</name>
<evidence type="ECO:0000256" key="1">
    <source>
        <dbReference type="SAM" id="MobiDB-lite"/>
    </source>
</evidence>
<reference evidence="2" key="1">
    <citation type="submission" date="2022-11" db="EMBL/GenBank/DDBJ databases">
        <title>Chromosome-level genome of Pogonophryne albipinna.</title>
        <authorList>
            <person name="Jo E."/>
        </authorList>
    </citation>
    <scope>NUCLEOTIDE SEQUENCE</scope>
    <source>
        <strain evidence="2">SGF0006</strain>
        <tissue evidence="2">Muscle</tissue>
    </source>
</reference>
<evidence type="ECO:0000313" key="2">
    <source>
        <dbReference type="EMBL" id="KAJ4947033.1"/>
    </source>
</evidence>
<proteinExistence type="predicted"/>